<dbReference type="Proteomes" id="UP000184428">
    <property type="component" value="Unassembled WGS sequence"/>
</dbReference>
<name>A0A1M7ULZ1_9ACTN</name>
<sequence length="108" mass="11356">MIGTVRRTADPDRVDRAVAHAVARIRAHAPEGVDRVVEVSLSGNPDLDGQALAVGGVIATYASRHDRPELPFEPLLFADGTLRLLGSSPATLPGRAGSVRRRTRPAGG</sequence>
<gene>
    <name evidence="2" type="ORF">SAMN05660350_03508</name>
</gene>
<proteinExistence type="predicted"/>
<organism evidence="2 3">
    <name type="scientific">Geodermatophilus obscurus</name>
    <dbReference type="NCBI Taxonomy" id="1861"/>
    <lineage>
        <taxon>Bacteria</taxon>
        <taxon>Bacillati</taxon>
        <taxon>Actinomycetota</taxon>
        <taxon>Actinomycetes</taxon>
        <taxon>Geodermatophilales</taxon>
        <taxon>Geodermatophilaceae</taxon>
        <taxon>Geodermatophilus</taxon>
    </lineage>
</organism>
<evidence type="ECO:0000313" key="3">
    <source>
        <dbReference type="Proteomes" id="UP000184428"/>
    </source>
</evidence>
<accession>A0A1M7ULZ1</accession>
<feature type="region of interest" description="Disordered" evidence="1">
    <location>
        <begin position="88"/>
        <end position="108"/>
    </location>
</feature>
<dbReference type="RefSeq" id="WP_072919966.1">
    <property type="nucleotide sequence ID" value="NZ_FRDM01000022.1"/>
</dbReference>
<reference evidence="2 3" key="1">
    <citation type="submission" date="2016-12" db="EMBL/GenBank/DDBJ databases">
        <authorList>
            <person name="Song W.-J."/>
            <person name="Kurnit D.M."/>
        </authorList>
    </citation>
    <scope>NUCLEOTIDE SEQUENCE [LARGE SCALE GENOMIC DNA]</scope>
    <source>
        <strain evidence="2 3">DSM 43162</strain>
    </source>
</reference>
<evidence type="ECO:0000313" key="2">
    <source>
        <dbReference type="EMBL" id="SHN83917.1"/>
    </source>
</evidence>
<dbReference type="AlphaFoldDB" id="A0A1M7ULZ1"/>
<dbReference type="EMBL" id="FRDM01000022">
    <property type="protein sequence ID" value="SHN83917.1"/>
    <property type="molecule type" value="Genomic_DNA"/>
</dbReference>
<evidence type="ECO:0000256" key="1">
    <source>
        <dbReference type="SAM" id="MobiDB-lite"/>
    </source>
</evidence>
<feature type="compositionally biased region" description="Basic residues" evidence="1">
    <location>
        <begin position="98"/>
        <end position="108"/>
    </location>
</feature>
<protein>
    <submittedName>
        <fullName evidence="2">Uncharacterized protein</fullName>
    </submittedName>
</protein>
<dbReference type="OrthoDB" id="7355832at2"/>